<dbReference type="GO" id="GO:0003676">
    <property type="term" value="F:nucleic acid binding"/>
    <property type="evidence" value="ECO:0007669"/>
    <property type="project" value="InterPro"/>
</dbReference>
<sequence>DEKLEGIYIDEIVVRHGISVSIITDCDGRSTSRFWKTLHKALGTHLDMSIAYHPQTDGQSECTIQTLKDMLRACVVYFGGSWDTHFSLAEFSYNNSYHSSIRCAPFKSLYGRKFRSHVLWAKIRENRLIGPDLVQETTDKVVLIKETLKASRDCQKSYADNRRKPLEFQVGPFEILERIGHVAYRLRLPQKLSGVHDTFHLSNLKKCLANANLHVPLGEVKIDKTLRFIEEPVDIMDRKVKKLKRSRILIVKVR</sequence>
<accession>A0A699J2L9</accession>
<organism evidence="2">
    <name type="scientific">Tanacetum cinerariifolium</name>
    <name type="common">Dalmatian daisy</name>
    <name type="synonym">Chrysanthemum cinerariifolium</name>
    <dbReference type="NCBI Taxonomy" id="118510"/>
    <lineage>
        <taxon>Eukaryota</taxon>
        <taxon>Viridiplantae</taxon>
        <taxon>Streptophyta</taxon>
        <taxon>Embryophyta</taxon>
        <taxon>Tracheophyta</taxon>
        <taxon>Spermatophyta</taxon>
        <taxon>Magnoliopsida</taxon>
        <taxon>eudicotyledons</taxon>
        <taxon>Gunneridae</taxon>
        <taxon>Pentapetalae</taxon>
        <taxon>asterids</taxon>
        <taxon>campanulids</taxon>
        <taxon>Asterales</taxon>
        <taxon>Asteraceae</taxon>
        <taxon>Asteroideae</taxon>
        <taxon>Anthemideae</taxon>
        <taxon>Anthemidinae</taxon>
        <taxon>Tanacetum</taxon>
    </lineage>
</organism>
<dbReference type="InterPro" id="IPR001584">
    <property type="entry name" value="Integrase_cat-core"/>
</dbReference>
<evidence type="ECO:0000313" key="2">
    <source>
        <dbReference type="EMBL" id="GFA05794.1"/>
    </source>
</evidence>
<keyword evidence="2" id="KW-0695">RNA-directed DNA polymerase</keyword>
<feature type="non-terminal residue" evidence="2">
    <location>
        <position position="1"/>
    </location>
</feature>
<name>A0A699J2L9_TANCI</name>
<evidence type="ECO:0000259" key="1">
    <source>
        <dbReference type="PROSITE" id="PS50994"/>
    </source>
</evidence>
<dbReference type="Pfam" id="PF24626">
    <property type="entry name" value="SH3_Tf2-1"/>
    <property type="match status" value="1"/>
</dbReference>
<dbReference type="GO" id="GO:0015074">
    <property type="term" value="P:DNA integration"/>
    <property type="evidence" value="ECO:0007669"/>
    <property type="project" value="InterPro"/>
</dbReference>
<proteinExistence type="predicted"/>
<dbReference type="GO" id="GO:0003964">
    <property type="term" value="F:RNA-directed DNA polymerase activity"/>
    <property type="evidence" value="ECO:0007669"/>
    <property type="project" value="UniProtKB-KW"/>
</dbReference>
<dbReference type="EMBL" id="BKCJ010362459">
    <property type="protein sequence ID" value="GFA05794.1"/>
    <property type="molecule type" value="Genomic_DNA"/>
</dbReference>
<keyword evidence="2" id="KW-0808">Transferase</keyword>
<gene>
    <name evidence="2" type="ORF">Tci_577766</name>
</gene>
<dbReference type="PANTHER" id="PTHR45835:SF99">
    <property type="entry name" value="CHROMO DOMAIN-CONTAINING PROTEIN-RELATED"/>
    <property type="match status" value="1"/>
</dbReference>
<dbReference type="InterPro" id="IPR056924">
    <property type="entry name" value="SH3_Tf2-1"/>
</dbReference>
<feature type="domain" description="Integrase catalytic" evidence="1">
    <location>
        <begin position="1"/>
        <end position="113"/>
    </location>
</feature>
<dbReference type="AlphaFoldDB" id="A0A699J2L9"/>
<dbReference type="PROSITE" id="PS50994">
    <property type="entry name" value="INTEGRASE"/>
    <property type="match status" value="1"/>
</dbReference>
<dbReference type="Gene3D" id="3.30.420.10">
    <property type="entry name" value="Ribonuclease H-like superfamily/Ribonuclease H"/>
    <property type="match status" value="1"/>
</dbReference>
<dbReference type="InterPro" id="IPR036397">
    <property type="entry name" value="RNaseH_sf"/>
</dbReference>
<comment type="caution">
    <text evidence="2">The sequence shown here is derived from an EMBL/GenBank/DDBJ whole genome shotgun (WGS) entry which is preliminary data.</text>
</comment>
<keyword evidence="2" id="KW-0548">Nucleotidyltransferase</keyword>
<dbReference type="SUPFAM" id="SSF53098">
    <property type="entry name" value="Ribonuclease H-like"/>
    <property type="match status" value="1"/>
</dbReference>
<protein>
    <submittedName>
        <fullName evidence="2">Putative reverse transcriptase domain-containing protein</fullName>
    </submittedName>
</protein>
<dbReference type="InterPro" id="IPR012337">
    <property type="entry name" value="RNaseH-like_sf"/>
</dbReference>
<reference evidence="2" key="1">
    <citation type="journal article" date="2019" name="Sci. Rep.">
        <title>Draft genome of Tanacetum cinerariifolium, the natural source of mosquito coil.</title>
        <authorList>
            <person name="Yamashiro T."/>
            <person name="Shiraishi A."/>
            <person name="Satake H."/>
            <person name="Nakayama K."/>
        </authorList>
    </citation>
    <scope>NUCLEOTIDE SEQUENCE</scope>
</reference>
<dbReference type="PANTHER" id="PTHR45835">
    <property type="entry name" value="YALI0A06105P"/>
    <property type="match status" value="1"/>
</dbReference>